<name>B9SRY0_RICCO</name>
<proteinExistence type="predicted"/>
<feature type="transmembrane region" description="Helical" evidence="3">
    <location>
        <begin position="357"/>
        <end position="376"/>
    </location>
</feature>
<dbReference type="InParanoid" id="B9SRY0"/>
<keyword evidence="1" id="KW-0813">Transport</keyword>
<keyword evidence="3" id="KW-0812">Transmembrane</keyword>
<dbReference type="Pfam" id="PF09177">
    <property type="entry name" value="STX6_10_61_N"/>
    <property type="match status" value="1"/>
</dbReference>
<keyword evidence="3" id="KW-1133">Transmembrane helix</keyword>
<keyword evidence="3" id="KW-0472">Membrane</keyword>
<dbReference type="STRING" id="3988.B9SRY0"/>
<keyword evidence="6" id="KW-1185">Reference proteome</keyword>
<protein>
    <recommendedName>
        <fullName evidence="4">Syntaxin 6/10/61 N-terminal domain-containing protein</fullName>
    </recommendedName>
</protein>
<dbReference type="SUPFAM" id="SSF47661">
    <property type="entry name" value="t-snare proteins"/>
    <property type="match status" value="1"/>
</dbReference>
<dbReference type="KEGG" id="rcu:8267164"/>
<dbReference type="PANTHER" id="PTHR34949:SF2">
    <property type="entry name" value="OS05G0443700 PROTEIN"/>
    <property type="match status" value="1"/>
</dbReference>
<evidence type="ECO:0000313" key="6">
    <source>
        <dbReference type="Proteomes" id="UP000008311"/>
    </source>
</evidence>
<dbReference type="InterPro" id="IPR010989">
    <property type="entry name" value="SNARE"/>
</dbReference>
<comment type="subcellular location">
    <subcellularLocation>
        <location evidence="2">Endomembrane system</location>
        <topology evidence="2">Single-pass type IV membrane protein</topology>
    </subcellularLocation>
</comment>
<dbReference type="InterPro" id="IPR015260">
    <property type="entry name" value="Syntaxin-6/10/61_N"/>
</dbReference>
<accession>B9SRY0</accession>
<evidence type="ECO:0000259" key="4">
    <source>
        <dbReference type="Pfam" id="PF09177"/>
    </source>
</evidence>
<organism evidence="5 6">
    <name type="scientific">Ricinus communis</name>
    <name type="common">Castor bean</name>
    <dbReference type="NCBI Taxonomy" id="3988"/>
    <lineage>
        <taxon>Eukaryota</taxon>
        <taxon>Viridiplantae</taxon>
        <taxon>Streptophyta</taxon>
        <taxon>Embryophyta</taxon>
        <taxon>Tracheophyta</taxon>
        <taxon>Spermatophyta</taxon>
        <taxon>Magnoliopsida</taxon>
        <taxon>eudicotyledons</taxon>
        <taxon>Gunneridae</taxon>
        <taxon>Pentapetalae</taxon>
        <taxon>rosids</taxon>
        <taxon>fabids</taxon>
        <taxon>Malpighiales</taxon>
        <taxon>Euphorbiaceae</taxon>
        <taxon>Acalyphoideae</taxon>
        <taxon>Acalypheae</taxon>
        <taxon>Ricinus</taxon>
    </lineage>
</organism>
<dbReference type="AlphaFoldDB" id="B9SRY0"/>
<evidence type="ECO:0000256" key="3">
    <source>
        <dbReference type="SAM" id="Phobius"/>
    </source>
</evidence>
<dbReference type="GO" id="GO:0015031">
    <property type="term" value="P:protein transport"/>
    <property type="evidence" value="ECO:0007669"/>
    <property type="project" value="UniProtKB-KW"/>
</dbReference>
<feature type="domain" description="Syntaxin 6/10/61 N-terminal" evidence="4">
    <location>
        <begin position="12"/>
        <end position="113"/>
    </location>
</feature>
<reference evidence="6" key="1">
    <citation type="journal article" date="2010" name="Nat. Biotechnol.">
        <title>Draft genome sequence of the oilseed species Ricinus communis.</title>
        <authorList>
            <person name="Chan A.P."/>
            <person name="Crabtree J."/>
            <person name="Zhao Q."/>
            <person name="Lorenzi H."/>
            <person name="Orvis J."/>
            <person name="Puiu D."/>
            <person name="Melake-Berhan A."/>
            <person name="Jones K.M."/>
            <person name="Redman J."/>
            <person name="Chen G."/>
            <person name="Cahoon E.B."/>
            <person name="Gedil M."/>
            <person name="Stanke M."/>
            <person name="Haas B.J."/>
            <person name="Wortman J.R."/>
            <person name="Fraser-Liggett C.M."/>
            <person name="Ravel J."/>
            <person name="Rabinowicz P.D."/>
        </authorList>
    </citation>
    <scope>NUCLEOTIDE SEQUENCE [LARGE SCALE GENOMIC DNA]</scope>
    <source>
        <strain evidence="6">cv. Hale</strain>
    </source>
</reference>
<dbReference type="eggNOG" id="ENOG502QPTF">
    <property type="taxonomic scope" value="Eukaryota"/>
</dbReference>
<dbReference type="Proteomes" id="UP000008311">
    <property type="component" value="Unassembled WGS sequence"/>
</dbReference>
<dbReference type="PANTHER" id="PTHR34949">
    <property type="entry name" value="OS05G0443700 PROTEIN"/>
    <property type="match status" value="1"/>
</dbReference>
<dbReference type="GO" id="GO:0048193">
    <property type="term" value="P:Golgi vesicle transport"/>
    <property type="evidence" value="ECO:0007669"/>
    <property type="project" value="InterPro"/>
</dbReference>
<dbReference type="GO" id="GO:0012505">
    <property type="term" value="C:endomembrane system"/>
    <property type="evidence" value="ECO:0007669"/>
    <property type="project" value="UniProtKB-SubCell"/>
</dbReference>
<dbReference type="Gene3D" id="1.20.58.90">
    <property type="match status" value="1"/>
</dbReference>
<dbReference type="EMBL" id="EQ974104">
    <property type="protein sequence ID" value="EEF33661.1"/>
    <property type="molecule type" value="Genomic_DNA"/>
</dbReference>
<dbReference type="GO" id="GO:0016020">
    <property type="term" value="C:membrane"/>
    <property type="evidence" value="ECO:0007669"/>
    <property type="project" value="InterPro"/>
</dbReference>
<evidence type="ECO:0000313" key="5">
    <source>
        <dbReference type="EMBL" id="EEF33661.1"/>
    </source>
</evidence>
<sequence length="380" mass="43291">MASSLHQWESEPLFSAAEVVQDSADRMESLFRLLLHDQSLVQGDHPDPRLLMSIEYHRRDLATILETAKWQLEDFERAVHFSAVQDKSRSREDVISRHRQFIRAIREQVNHVENSVAGPALGDSMRNTEWGNLNEQDRDGLALFLIGGNTAGHSNHYEMEDSSILRRFLDPTSASSLTDNEIVEHGSVEFEKLKLSGNVQADDSASKDDYFKKLGSHYTTRLGSDLQDISCNRPGDGGHWDLEADEATPKNVFHENSSRYSRMNFFGFLNNLWKMWGTKVTKSYIKRLKDGEEQRHSPTYIDVSYSAQGQHMGPSLGSRCRSLTGLCSRFRANLMILGGSLEAQYQRFPCHIQVNRHSMQVIFTIIFVLIFFGILVSKFA</sequence>
<dbReference type="OrthoDB" id="737588at2759"/>
<dbReference type="CDD" id="cd21442">
    <property type="entry name" value="SNARE_NTD_STX6-like"/>
    <property type="match status" value="1"/>
</dbReference>
<evidence type="ECO:0000256" key="2">
    <source>
        <dbReference type="ARBA" id="ARBA00046280"/>
    </source>
</evidence>
<gene>
    <name evidence="5" type="ORF">RCOM_0517120</name>
</gene>
<keyword evidence="1" id="KW-0653">Protein transport</keyword>
<evidence type="ECO:0000256" key="1">
    <source>
        <dbReference type="ARBA" id="ARBA00022927"/>
    </source>
</evidence>